<dbReference type="InterPro" id="IPR000064">
    <property type="entry name" value="NLP_P60_dom"/>
</dbReference>
<gene>
    <name evidence="6" type="ORF">BB934_04455</name>
</gene>
<keyword evidence="2" id="KW-0645">Protease</keyword>
<feature type="domain" description="NlpC/P60" evidence="5">
    <location>
        <begin position="1"/>
        <end position="139"/>
    </location>
</feature>
<dbReference type="NCBIfam" id="TIGR02219">
    <property type="entry name" value="phage_NlpC_fam"/>
    <property type="match status" value="1"/>
</dbReference>
<dbReference type="AlphaFoldDB" id="A0A1B2EC92"/>
<dbReference type="KEGG" id="moc:BB934_04455"/>
<organism evidence="6">
    <name type="scientific">Microvirga ossetica</name>
    <dbReference type="NCBI Taxonomy" id="1882682"/>
    <lineage>
        <taxon>Bacteria</taxon>
        <taxon>Pseudomonadati</taxon>
        <taxon>Pseudomonadota</taxon>
        <taxon>Alphaproteobacteria</taxon>
        <taxon>Hyphomicrobiales</taxon>
        <taxon>Methylobacteriaceae</taxon>
        <taxon>Microvirga</taxon>
    </lineage>
</organism>
<dbReference type="RefSeq" id="WP_099508560.1">
    <property type="nucleotide sequence ID" value="NZ_CP016616.1"/>
</dbReference>
<keyword evidence="3" id="KW-0378">Hydrolase</keyword>
<evidence type="ECO:0000259" key="5">
    <source>
        <dbReference type="PROSITE" id="PS51935"/>
    </source>
</evidence>
<name>A0A1B2EC92_9HYPH</name>
<evidence type="ECO:0000256" key="1">
    <source>
        <dbReference type="ARBA" id="ARBA00007074"/>
    </source>
</evidence>
<dbReference type="PROSITE" id="PS51935">
    <property type="entry name" value="NLPC_P60"/>
    <property type="match status" value="1"/>
</dbReference>
<dbReference type="SUPFAM" id="SSF54001">
    <property type="entry name" value="Cysteine proteinases"/>
    <property type="match status" value="1"/>
</dbReference>
<reference evidence="6" key="1">
    <citation type="submission" date="2016-07" db="EMBL/GenBank/DDBJ databases">
        <title>Microvirga ossetica sp. nov. a new species of rhizobia isolated from root nodules of the legume species Vicia alpestris Steven originated from North Ossetia region in the Caucasus.</title>
        <authorList>
            <person name="Safronova V.I."/>
            <person name="Kuznetsova I.G."/>
            <person name="Sazanova A.L."/>
            <person name="Belimov A."/>
            <person name="Andronov E."/>
            <person name="Osledkin Y.S."/>
            <person name="Onishchuk O.P."/>
            <person name="Kurchak O.N."/>
            <person name="Shaposhnikov A.I."/>
            <person name="Willems A."/>
            <person name="Tikhonovich I.A."/>
        </authorList>
    </citation>
    <scope>NUCLEOTIDE SEQUENCE [LARGE SCALE GENOMIC DNA]</scope>
    <source>
        <strain evidence="6">V5/3M</strain>
    </source>
</reference>
<accession>A0A1B2EC92</accession>
<evidence type="ECO:0000313" key="6">
    <source>
        <dbReference type="EMBL" id="ANY77575.1"/>
    </source>
</evidence>
<comment type="similarity">
    <text evidence="1">Belongs to the peptidase C40 family.</text>
</comment>
<dbReference type="EMBL" id="CP016616">
    <property type="protein sequence ID" value="ANY77575.1"/>
    <property type="molecule type" value="Genomic_DNA"/>
</dbReference>
<dbReference type="InterPro" id="IPR038765">
    <property type="entry name" value="Papain-like_cys_pep_sf"/>
</dbReference>
<keyword evidence="4" id="KW-0788">Thiol protease</keyword>
<evidence type="ECO:0000256" key="3">
    <source>
        <dbReference type="ARBA" id="ARBA00022801"/>
    </source>
</evidence>
<dbReference type="GO" id="GO:0006508">
    <property type="term" value="P:proteolysis"/>
    <property type="evidence" value="ECO:0007669"/>
    <property type="project" value="UniProtKB-KW"/>
</dbReference>
<proteinExistence type="inferred from homology"/>
<sequence length="142" mass="15827">MPQPHLIVAEARSWIGTPYRHQASLKGVGCDCLGLLRGIWREVMGTKPELPPPYSPDWAEAGADTLVAAARKHLVEIECAQVQAGDVLLFRWRETMPAKHCAVATSPDTMIHAHDGASVAEVAFRPWWRRHLSHAFRFPDTV</sequence>
<dbReference type="InterPro" id="IPR011929">
    <property type="entry name" value="Phage_pept_NlpC/P60"/>
</dbReference>
<dbReference type="Gene3D" id="3.90.1720.10">
    <property type="entry name" value="endopeptidase domain like (from Nostoc punctiforme)"/>
    <property type="match status" value="1"/>
</dbReference>
<dbReference type="Pfam" id="PF00877">
    <property type="entry name" value="NLPC_P60"/>
    <property type="match status" value="1"/>
</dbReference>
<protein>
    <submittedName>
        <fullName evidence="6">Peptidase P60</fullName>
    </submittedName>
</protein>
<evidence type="ECO:0000256" key="4">
    <source>
        <dbReference type="ARBA" id="ARBA00022807"/>
    </source>
</evidence>
<dbReference type="OrthoDB" id="6058745at2"/>
<evidence type="ECO:0000256" key="2">
    <source>
        <dbReference type="ARBA" id="ARBA00022670"/>
    </source>
</evidence>
<dbReference type="GO" id="GO:0008234">
    <property type="term" value="F:cysteine-type peptidase activity"/>
    <property type="evidence" value="ECO:0007669"/>
    <property type="project" value="UniProtKB-KW"/>
</dbReference>